<reference evidence="2 3" key="1">
    <citation type="submission" date="2014-09" db="EMBL/GenBank/DDBJ databases">
        <title>Isolation and characterization of Aurantimonas altamirensis ON-56566 from clinical sample following a dog bite.</title>
        <authorList>
            <person name="Eshaghi A."/>
            <person name="Li A."/>
            <person name="Shahinas D."/>
            <person name="Bahn P."/>
            <person name="Kus J.V."/>
            <person name="Patel S.N."/>
        </authorList>
    </citation>
    <scope>NUCLEOTIDE SEQUENCE [LARGE SCALE GENOMIC DNA]</scope>
    <source>
        <strain evidence="2 3">ON-56566</strain>
    </source>
</reference>
<feature type="compositionally biased region" description="Basic and acidic residues" evidence="1">
    <location>
        <begin position="72"/>
        <end position="83"/>
    </location>
</feature>
<evidence type="ECO:0000313" key="3">
    <source>
        <dbReference type="Proteomes" id="UP000030826"/>
    </source>
</evidence>
<feature type="compositionally biased region" description="Basic and acidic residues" evidence="1">
    <location>
        <begin position="15"/>
        <end position="26"/>
    </location>
</feature>
<feature type="compositionally biased region" description="Polar residues" evidence="1">
    <location>
        <begin position="1"/>
        <end position="13"/>
    </location>
</feature>
<evidence type="ECO:0000313" key="2">
    <source>
        <dbReference type="EMBL" id="KHJ55058.1"/>
    </source>
</evidence>
<feature type="region of interest" description="Disordered" evidence="1">
    <location>
        <begin position="1"/>
        <end position="91"/>
    </location>
</feature>
<feature type="compositionally biased region" description="Acidic residues" evidence="1">
    <location>
        <begin position="31"/>
        <end position="65"/>
    </location>
</feature>
<dbReference type="EMBL" id="JRFJ01000002">
    <property type="protein sequence ID" value="KHJ55058.1"/>
    <property type="molecule type" value="Genomic_DNA"/>
</dbReference>
<dbReference type="Proteomes" id="UP000030826">
    <property type="component" value="Unassembled WGS sequence"/>
</dbReference>
<organism evidence="2 3">
    <name type="scientific">Aureimonas altamirensis</name>
    <dbReference type="NCBI Taxonomy" id="370622"/>
    <lineage>
        <taxon>Bacteria</taxon>
        <taxon>Pseudomonadati</taxon>
        <taxon>Pseudomonadota</taxon>
        <taxon>Alphaproteobacteria</taxon>
        <taxon>Hyphomicrobiales</taxon>
        <taxon>Aurantimonadaceae</taxon>
        <taxon>Aureimonas</taxon>
    </lineage>
</organism>
<proteinExistence type="predicted"/>
<dbReference type="AlphaFoldDB" id="A0A0B1Q2J8"/>
<sequence>MEDAMSRTSNVGENPNEKMPDGRPLKPGEVVTDDDASSAEMEREVEEDLDEMDEDGDAEDIDDVGAEGLRLPTDDGRPGHGDKDDELPGLA</sequence>
<name>A0A0B1Q2J8_9HYPH</name>
<gene>
    <name evidence="2" type="ORF">LA66_11025</name>
</gene>
<evidence type="ECO:0000256" key="1">
    <source>
        <dbReference type="SAM" id="MobiDB-lite"/>
    </source>
</evidence>
<comment type="caution">
    <text evidence="2">The sequence shown here is derived from an EMBL/GenBank/DDBJ whole genome shotgun (WGS) entry which is preliminary data.</text>
</comment>
<dbReference type="STRING" id="370622.LA66_11025"/>
<accession>A0A0B1Q2J8</accession>
<protein>
    <submittedName>
        <fullName evidence="2">Uncharacterized protein</fullName>
    </submittedName>
</protein>